<feature type="compositionally biased region" description="Low complexity" evidence="2">
    <location>
        <begin position="22"/>
        <end position="40"/>
    </location>
</feature>
<evidence type="ECO:0000256" key="2">
    <source>
        <dbReference type="SAM" id="MobiDB-lite"/>
    </source>
</evidence>
<feature type="repeat" description="TPR" evidence="1">
    <location>
        <begin position="129"/>
        <end position="162"/>
    </location>
</feature>
<evidence type="ECO:0000313" key="4">
    <source>
        <dbReference type="Proteomes" id="UP000199377"/>
    </source>
</evidence>
<dbReference type="PROSITE" id="PS50005">
    <property type="entry name" value="TPR"/>
    <property type="match status" value="2"/>
</dbReference>
<feature type="repeat" description="TPR" evidence="1">
    <location>
        <begin position="163"/>
        <end position="196"/>
    </location>
</feature>
<keyword evidence="4" id="KW-1185">Reference proteome</keyword>
<dbReference type="SMART" id="SM00028">
    <property type="entry name" value="TPR"/>
    <property type="match status" value="3"/>
</dbReference>
<sequence length="215" mass="23501">MALLGPWAAAPLRAQPLQEVIPAPGARPETPAPAPRSESAAAHEEEARPDVSTPEGRAQRLDQLFAELPEADEAQAARIESEIQRLWARSGSDTIDLILTRGRMALERDQVVKALHHFTAATDHDPAFAEAWNMRATAFFLRGELGMALSDIEHVLALEPRHFGALSGLGVILEQLGRDADALAAFREAQRLNPHLENVEEAIERLAHTVDGRDI</sequence>
<name>A0A1I3IPS7_9RHOB</name>
<gene>
    <name evidence="3" type="ORF">SAMN05216258_107167</name>
</gene>
<dbReference type="AlphaFoldDB" id="A0A1I3IPS7"/>
<dbReference type="SUPFAM" id="SSF48452">
    <property type="entry name" value="TPR-like"/>
    <property type="match status" value="1"/>
</dbReference>
<evidence type="ECO:0000313" key="3">
    <source>
        <dbReference type="EMBL" id="SFI49964.1"/>
    </source>
</evidence>
<dbReference type="InterPro" id="IPR011990">
    <property type="entry name" value="TPR-like_helical_dom_sf"/>
</dbReference>
<reference evidence="3 4" key="1">
    <citation type="submission" date="2016-10" db="EMBL/GenBank/DDBJ databases">
        <authorList>
            <person name="de Groot N.N."/>
        </authorList>
    </citation>
    <scope>NUCLEOTIDE SEQUENCE [LARGE SCALE GENOMIC DNA]</scope>
    <source>
        <strain evidence="3 4">CGMCC 1.11030</strain>
    </source>
</reference>
<dbReference type="RefSeq" id="WP_245779190.1">
    <property type="nucleotide sequence ID" value="NZ_FOQH01000007.1"/>
</dbReference>
<proteinExistence type="predicted"/>
<dbReference type="Gene3D" id="1.25.40.10">
    <property type="entry name" value="Tetratricopeptide repeat domain"/>
    <property type="match status" value="1"/>
</dbReference>
<keyword evidence="1" id="KW-0802">TPR repeat</keyword>
<dbReference type="InterPro" id="IPR019734">
    <property type="entry name" value="TPR_rpt"/>
</dbReference>
<organism evidence="3 4">
    <name type="scientific">Albimonas pacifica</name>
    <dbReference type="NCBI Taxonomy" id="1114924"/>
    <lineage>
        <taxon>Bacteria</taxon>
        <taxon>Pseudomonadati</taxon>
        <taxon>Pseudomonadota</taxon>
        <taxon>Alphaproteobacteria</taxon>
        <taxon>Rhodobacterales</taxon>
        <taxon>Paracoccaceae</taxon>
        <taxon>Albimonas</taxon>
    </lineage>
</organism>
<evidence type="ECO:0000256" key="1">
    <source>
        <dbReference type="PROSITE-ProRule" id="PRU00339"/>
    </source>
</evidence>
<dbReference type="EMBL" id="FOQH01000007">
    <property type="protein sequence ID" value="SFI49964.1"/>
    <property type="molecule type" value="Genomic_DNA"/>
</dbReference>
<dbReference type="Pfam" id="PF13432">
    <property type="entry name" value="TPR_16"/>
    <property type="match status" value="1"/>
</dbReference>
<accession>A0A1I3IPS7</accession>
<dbReference type="Proteomes" id="UP000199377">
    <property type="component" value="Unassembled WGS sequence"/>
</dbReference>
<protein>
    <submittedName>
        <fullName evidence="3">Tetratricopeptide repeat-containing protein</fullName>
    </submittedName>
</protein>
<feature type="region of interest" description="Disordered" evidence="2">
    <location>
        <begin position="14"/>
        <end position="56"/>
    </location>
</feature>
<dbReference type="STRING" id="1114924.SAMN05216258_107167"/>